<reference evidence="1" key="1">
    <citation type="submission" date="2022-07" db="EMBL/GenBank/DDBJ databases">
        <title>Sphingomonas sp. nov., a novel bacterium isolated from the north slope of the Mount Everest.</title>
        <authorList>
            <person name="Cui X."/>
            <person name="Liu Y."/>
        </authorList>
    </citation>
    <scope>NUCLEOTIDE SEQUENCE</scope>
    <source>
        <strain evidence="1">S5-59</strain>
    </source>
</reference>
<dbReference type="RefSeq" id="WP_256506422.1">
    <property type="nucleotide sequence ID" value="NZ_CP101740.1"/>
</dbReference>
<evidence type="ECO:0000313" key="2">
    <source>
        <dbReference type="Proteomes" id="UP001058533"/>
    </source>
</evidence>
<evidence type="ECO:0000313" key="1">
    <source>
        <dbReference type="EMBL" id="UUL82579.1"/>
    </source>
</evidence>
<dbReference type="Proteomes" id="UP001058533">
    <property type="component" value="Chromosome"/>
</dbReference>
<name>A0ABY5L9U8_9SPHN</name>
<sequence length="571" mass="62280">MSKAEIQIHTGSLIPNMELLGPSLAVPTPVRAIRARVLWINRRWWTQYTKTSINQREYCDIRDWLLDSFAVNTVTKGQTDAVLAADRYGSNSGSLHGGSGRCAMLGNFNAKGIGPTGLVPHVSIGTHEDGRVSLAEAIREAVSSEIAARELPYGSVPIVAILGLQDDAAGEAIVVRPNFIRPAHFQRSVFFGSSGFQGADQQIDAVRVRDAIDAAIARPQAIGYPGLPALILRYAAQIGASQAHRLWQGRFLSANVSVTGALVDFGSFRAVPSWHRYFGEPGEFFGRDAGALARTAKALNATFAAHGYQSLLQTAEPDMKGAIEAAFLRAVHDALHLSAFPRSSEIPGLLLGLFDRQQRQSAQIGDSTGVFRLPWLYHLLVGGPPVQGDRDTIEAGTISKVLSAWAPHDPSERDFVLRLLLAWTMPRGVLAYEYSTRLLSRYLNGIDTLSDEAERRISNVIDWMLSRSFRRWSGLAIDCAPLGQVHLDGSSAVYCRERGDGYAVLLSGPIVGDEMICFRSRLPIGWSEASQGWLRYPCAPDAARLGMTINIRGNTVVIPPASFHYPNPVWA</sequence>
<protein>
    <submittedName>
        <fullName evidence="1">Uncharacterized protein</fullName>
    </submittedName>
</protein>
<accession>A0ABY5L9U8</accession>
<keyword evidence="2" id="KW-1185">Reference proteome</keyword>
<dbReference type="EMBL" id="CP101740">
    <property type="protein sequence ID" value="UUL82579.1"/>
    <property type="molecule type" value="Genomic_DNA"/>
</dbReference>
<proteinExistence type="predicted"/>
<organism evidence="1 2">
    <name type="scientific">Sphingomonas qomolangmaensis</name>
    <dbReference type="NCBI Taxonomy" id="2918765"/>
    <lineage>
        <taxon>Bacteria</taxon>
        <taxon>Pseudomonadati</taxon>
        <taxon>Pseudomonadota</taxon>
        <taxon>Alphaproteobacteria</taxon>
        <taxon>Sphingomonadales</taxon>
        <taxon>Sphingomonadaceae</taxon>
        <taxon>Sphingomonas</taxon>
    </lineage>
</organism>
<gene>
    <name evidence="1" type="ORF">NMP03_15635</name>
</gene>